<proteinExistence type="predicted"/>
<accession>A0A1E5TA23</accession>
<keyword evidence="2" id="KW-1185">Reference proteome</keyword>
<dbReference type="Proteomes" id="UP000095713">
    <property type="component" value="Unassembled WGS sequence"/>
</dbReference>
<dbReference type="RefSeq" id="WP_069829721.1">
    <property type="nucleotide sequence ID" value="NZ_MDJD01000034.1"/>
</dbReference>
<comment type="caution">
    <text evidence="1">The sequence shown here is derived from an EMBL/GenBank/DDBJ whole genome shotgun (WGS) entry which is preliminary data.</text>
</comment>
<dbReference type="STRING" id="1849968.A8C32_01735"/>
<dbReference type="InterPro" id="IPR021334">
    <property type="entry name" value="DUF2947"/>
</dbReference>
<reference evidence="1 2" key="1">
    <citation type="submission" date="2016-05" db="EMBL/GenBank/DDBJ databases">
        <title>Draft Genome Sequence of Algibacter sp. Strain SK-16 Isolated from the Surface Water of Aburatsubo Inlet.</title>
        <authorList>
            <person name="Wong S.-K."/>
            <person name="Yoshizawa S."/>
            <person name="Nakajima Y."/>
            <person name="Ogura Y."/>
            <person name="Tetsuya H."/>
            <person name="Hamasaki K."/>
        </authorList>
    </citation>
    <scope>NUCLEOTIDE SEQUENCE [LARGE SCALE GENOMIC DNA]</scope>
    <source>
        <strain evidence="1 2">SK-16</strain>
    </source>
</reference>
<name>A0A1E5TA23_9FLAO</name>
<evidence type="ECO:0000313" key="2">
    <source>
        <dbReference type="Proteomes" id="UP000095713"/>
    </source>
</evidence>
<sequence length="153" mass="18323">MATTFKKLKEFPLGWRFTDERYNLIEEIHLLDFSIFDEKKSKKIWKTLTNSNKYHIAQLDTSFLKDLKKIGNYCLDKDYSEGIEILNKINVLDKDDRITVFWGGKNSIEVSWKTFVLYWDDFCYPSDDNLIVCKEKNVFIVFQDEFISLYKLD</sequence>
<evidence type="ECO:0008006" key="3">
    <source>
        <dbReference type="Google" id="ProtNLM"/>
    </source>
</evidence>
<dbReference type="OrthoDB" id="840133at2"/>
<gene>
    <name evidence="1" type="ORF">A8C32_01735</name>
</gene>
<dbReference type="AlphaFoldDB" id="A0A1E5TA23"/>
<dbReference type="EMBL" id="MDJD01000034">
    <property type="protein sequence ID" value="OEK08211.1"/>
    <property type="molecule type" value="Genomic_DNA"/>
</dbReference>
<dbReference type="Pfam" id="PF11163">
    <property type="entry name" value="DUF2947"/>
    <property type="match status" value="1"/>
</dbReference>
<organism evidence="1 2">
    <name type="scientific">Flavivirga aquatica</name>
    <dbReference type="NCBI Taxonomy" id="1849968"/>
    <lineage>
        <taxon>Bacteria</taxon>
        <taxon>Pseudomonadati</taxon>
        <taxon>Bacteroidota</taxon>
        <taxon>Flavobacteriia</taxon>
        <taxon>Flavobacteriales</taxon>
        <taxon>Flavobacteriaceae</taxon>
        <taxon>Flavivirga</taxon>
    </lineage>
</organism>
<evidence type="ECO:0000313" key="1">
    <source>
        <dbReference type="EMBL" id="OEK08211.1"/>
    </source>
</evidence>
<protein>
    <recommendedName>
        <fullName evidence="3">DUF2947 domain-containing protein</fullName>
    </recommendedName>
</protein>